<dbReference type="InterPro" id="IPR005483">
    <property type="entry name" value="CPSase_dom"/>
</dbReference>
<dbReference type="GO" id="GO:0006541">
    <property type="term" value="P:glutamine metabolic process"/>
    <property type="evidence" value="ECO:0007669"/>
    <property type="project" value="TreeGrafter"/>
</dbReference>
<reference evidence="8" key="1">
    <citation type="submission" date="2018-05" db="EMBL/GenBank/DDBJ databases">
        <authorList>
            <person name="Lanie J.A."/>
            <person name="Ng W.-L."/>
            <person name="Kazmierczak K.M."/>
            <person name="Andrzejewski T.M."/>
            <person name="Davidsen T.M."/>
            <person name="Wayne K.J."/>
            <person name="Tettelin H."/>
            <person name="Glass J.I."/>
            <person name="Rusch D."/>
            <person name="Podicherti R."/>
            <person name="Tsui H.-C.T."/>
            <person name="Winkler M.E."/>
        </authorList>
    </citation>
    <scope>NUCLEOTIDE SEQUENCE</scope>
</reference>
<evidence type="ECO:0000313" key="8">
    <source>
        <dbReference type="EMBL" id="SVD73785.1"/>
    </source>
</evidence>
<keyword evidence="2" id="KW-0479">Metal-binding</keyword>
<dbReference type="Gene3D" id="3.40.50.20">
    <property type="match status" value="1"/>
</dbReference>
<protein>
    <recommendedName>
        <fullName evidence="7">ATP-grasp domain-containing protein</fullName>
    </recommendedName>
</protein>
<evidence type="ECO:0000256" key="1">
    <source>
        <dbReference type="ARBA" id="ARBA00022598"/>
    </source>
</evidence>
<dbReference type="SUPFAM" id="SSF52440">
    <property type="entry name" value="PreATP-grasp domain"/>
    <property type="match status" value="1"/>
</dbReference>
<accession>A0A382XT03</accession>
<dbReference type="InterPro" id="IPR005479">
    <property type="entry name" value="CPAse_ATP-bd"/>
</dbReference>
<dbReference type="InterPro" id="IPR011761">
    <property type="entry name" value="ATP-grasp"/>
</dbReference>
<evidence type="ECO:0000256" key="5">
    <source>
        <dbReference type="ARBA" id="ARBA00022840"/>
    </source>
</evidence>
<dbReference type="PANTHER" id="PTHR11405">
    <property type="entry name" value="CARBAMOYLTRANSFERASE FAMILY MEMBER"/>
    <property type="match status" value="1"/>
</dbReference>
<dbReference type="PROSITE" id="PS00866">
    <property type="entry name" value="CPSASE_1"/>
    <property type="match status" value="1"/>
</dbReference>
<dbReference type="GO" id="GO:0005524">
    <property type="term" value="F:ATP binding"/>
    <property type="evidence" value="ECO:0007669"/>
    <property type="project" value="UniProtKB-KW"/>
</dbReference>
<dbReference type="GO" id="GO:0004087">
    <property type="term" value="F:carbamoyl-phosphate synthase (ammonia) activity"/>
    <property type="evidence" value="ECO:0007669"/>
    <property type="project" value="UniProtKB-EC"/>
</dbReference>
<dbReference type="PROSITE" id="PS50975">
    <property type="entry name" value="ATP_GRASP"/>
    <property type="match status" value="1"/>
</dbReference>
<dbReference type="AlphaFoldDB" id="A0A382XT03"/>
<dbReference type="PRINTS" id="PR00098">
    <property type="entry name" value="CPSASE"/>
</dbReference>
<evidence type="ECO:0000259" key="7">
    <source>
        <dbReference type="PROSITE" id="PS50975"/>
    </source>
</evidence>
<comment type="catalytic activity">
    <reaction evidence="6">
        <text>hydrogencarbonate + NH4(+) + 2 ATP = carbamoyl phosphate + 2 ADP + phosphate + 2 H(+)</text>
        <dbReference type="Rhea" id="RHEA:18029"/>
        <dbReference type="ChEBI" id="CHEBI:15378"/>
        <dbReference type="ChEBI" id="CHEBI:17544"/>
        <dbReference type="ChEBI" id="CHEBI:28938"/>
        <dbReference type="ChEBI" id="CHEBI:30616"/>
        <dbReference type="ChEBI" id="CHEBI:43474"/>
        <dbReference type="ChEBI" id="CHEBI:58228"/>
        <dbReference type="ChEBI" id="CHEBI:456216"/>
        <dbReference type="EC" id="6.3.4.16"/>
    </reaction>
</comment>
<dbReference type="GO" id="GO:0004088">
    <property type="term" value="F:carbamoyl-phosphate synthase (glutamine-hydrolyzing) activity"/>
    <property type="evidence" value="ECO:0007669"/>
    <property type="project" value="TreeGrafter"/>
</dbReference>
<dbReference type="InterPro" id="IPR016185">
    <property type="entry name" value="PreATP-grasp_dom_sf"/>
</dbReference>
<dbReference type="SUPFAM" id="SSF56059">
    <property type="entry name" value="Glutathione synthetase ATP-binding domain-like"/>
    <property type="match status" value="1"/>
</dbReference>
<dbReference type="GO" id="GO:0005737">
    <property type="term" value="C:cytoplasm"/>
    <property type="evidence" value="ECO:0007669"/>
    <property type="project" value="TreeGrafter"/>
</dbReference>
<keyword evidence="1" id="KW-0436">Ligase</keyword>
<feature type="non-terminal residue" evidence="8">
    <location>
        <position position="231"/>
    </location>
</feature>
<proteinExistence type="predicted"/>
<dbReference type="EMBL" id="UINC01169972">
    <property type="protein sequence ID" value="SVD73785.1"/>
    <property type="molecule type" value="Genomic_DNA"/>
</dbReference>
<evidence type="ECO:0000256" key="6">
    <source>
        <dbReference type="ARBA" id="ARBA00047359"/>
    </source>
</evidence>
<dbReference type="PANTHER" id="PTHR11405:SF53">
    <property type="entry name" value="CARBAMOYL-PHOSPHATE SYNTHASE [AMMONIA], MITOCHONDRIAL"/>
    <property type="match status" value="1"/>
</dbReference>
<dbReference type="Gene3D" id="3.30.1490.20">
    <property type="entry name" value="ATP-grasp fold, A domain"/>
    <property type="match status" value="1"/>
</dbReference>
<dbReference type="Gene3D" id="3.30.470.20">
    <property type="entry name" value="ATP-grasp fold, B domain"/>
    <property type="match status" value="1"/>
</dbReference>
<gene>
    <name evidence="8" type="ORF">METZ01_LOCUS426639</name>
</gene>
<keyword evidence="4" id="KW-0547">Nucleotide-binding</keyword>
<name>A0A382XT03_9ZZZZ</name>
<dbReference type="Pfam" id="PF25596">
    <property type="entry name" value="CPSase_L_D1"/>
    <property type="match status" value="1"/>
</dbReference>
<organism evidence="8">
    <name type="scientific">marine metagenome</name>
    <dbReference type="NCBI Taxonomy" id="408172"/>
    <lineage>
        <taxon>unclassified sequences</taxon>
        <taxon>metagenomes</taxon>
        <taxon>ecological metagenomes</taxon>
    </lineage>
</organism>
<dbReference type="InterPro" id="IPR013815">
    <property type="entry name" value="ATP_grasp_subdomain_1"/>
</dbReference>
<dbReference type="FunFam" id="3.40.50.20:FF:000001">
    <property type="entry name" value="Carbamoyl-phosphate synthase large chain"/>
    <property type="match status" value="1"/>
</dbReference>
<keyword evidence="5" id="KW-0067">ATP-binding</keyword>
<dbReference type="GO" id="GO:0046872">
    <property type="term" value="F:metal ion binding"/>
    <property type="evidence" value="ECO:0007669"/>
    <property type="project" value="UniProtKB-KW"/>
</dbReference>
<dbReference type="Pfam" id="PF02786">
    <property type="entry name" value="CPSase_L_D2"/>
    <property type="match status" value="1"/>
</dbReference>
<dbReference type="InterPro" id="IPR058047">
    <property type="entry name" value="CPSase_preATP-grasp"/>
</dbReference>
<feature type="domain" description="ATP-grasp" evidence="7">
    <location>
        <begin position="129"/>
        <end position="221"/>
    </location>
</feature>
<evidence type="ECO:0000256" key="4">
    <source>
        <dbReference type="ARBA" id="ARBA00022741"/>
    </source>
</evidence>
<evidence type="ECO:0000256" key="3">
    <source>
        <dbReference type="ARBA" id="ARBA00022737"/>
    </source>
</evidence>
<keyword evidence="3" id="KW-0677">Repeat</keyword>
<sequence length="231" mass="24845">MDRMRILVPGAGPIIIGQAAEFDYSGSQCCSALREAGHTVVLVNSNPATIQTDPETADIVYIEPMTVESLTRIIEKEKPDAIIPGMGGQTGLNLTVGLHKAGVLQKHGVKILGTSLKSIEMAEDRDLFRKRMVEIGEPVAKSGIAQTIGQSLKLAEKLDYPVVVRPAFTLGGTGGGIAYNESELDIIAGRGLALSPVKQLLIEESILGWLEFEFEVLRDEDDNAIIVCSME</sequence>
<evidence type="ECO:0000256" key="2">
    <source>
        <dbReference type="ARBA" id="ARBA00022723"/>
    </source>
</evidence>